<keyword evidence="2" id="KW-1185">Reference proteome</keyword>
<evidence type="ECO:0000313" key="1">
    <source>
        <dbReference type="EMBL" id="CAE7334013.1"/>
    </source>
</evidence>
<accession>A0A812NZS6</accession>
<gene>
    <name evidence="1" type="ORF">SNEC2469_LOCUS8512</name>
</gene>
<dbReference type="OrthoDB" id="10340323at2759"/>
<dbReference type="Proteomes" id="UP000601435">
    <property type="component" value="Unassembled WGS sequence"/>
</dbReference>
<dbReference type="AlphaFoldDB" id="A0A812NZS6"/>
<feature type="non-terminal residue" evidence="1">
    <location>
        <position position="1"/>
    </location>
</feature>
<proteinExistence type="predicted"/>
<organism evidence="1 2">
    <name type="scientific">Symbiodinium necroappetens</name>
    <dbReference type="NCBI Taxonomy" id="1628268"/>
    <lineage>
        <taxon>Eukaryota</taxon>
        <taxon>Sar</taxon>
        <taxon>Alveolata</taxon>
        <taxon>Dinophyceae</taxon>
        <taxon>Suessiales</taxon>
        <taxon>Symbiodiniaceae</taxon>
        <taxon>Symbiodinium</taxon>
    </lineage>
</organism>
<reference evidence="1" key="1">
    <citation type="submission" date="2021-02" db="EMBL/GenBank/DDBJ databases">
        <authorList>
            <person name="Dougan E. K."/>
            <person name="Rhodes N."/>
            <person name="Thang M."/>
            <person name="Chan C."/>
        </authorList>
    </citation>
    <scope>NUCLEOTIDE SEQUENCE</scope>
</reference>
<name>A0A812NZS6_9DINO</name>
<feature type="non-terminal residue" evidence="1">
    <location>
        <position position="120"/>
    </location>
</feature>
<protein>
    <submittedName>
        <fullName evidence="1">Uncharacterized protein</fullName>
    </submittedName>
</protein>
<evidence type="ECO:0000313" key="2">
    <source>
        <dbReference type="Proteomes" id="UP000601435"/>
    </source>
</evidence>
<dbReference type="EMBL" id="CAJNJA010014027">
    <property type="protein sequence ID" value="CAE7334013.1"/>
    <property type="molecule type" value="Genomic_DNA"/>
</dbReference>
<comment type="caution">
    <text evidence="1">The sequence shown here is derived from an EMBL/GenBank/DDBJ whole genome shotgun (WGS) entry which is preliminary data.</text>
</comment>
<sequence>VQVDAQTLEIQDIHIFLNTSHWKKSRKTFLKECILPGMWDDFRRWLEGSVSKSKGRQGADPPFIVPFGFSRVMGGVACARTCEVKHKVGPTGRNELSLRLRHIFIRRPATHEGGQARECP</sequence>